<keyword evidence="1" id="KW-0472">Membrane</keyword>
<dbReference type="RefSeq" id="WP_024329146.1">
    <property type="nucleotide sequence ID" value="NZ_MUZR01000023.1"/>
</dbReference>
<reference evidence="3 4" key="1">
    <citation type="submission" date="2017-02" db="EMBL/GenBank/DDBJ databases">
        <title>Genomic diversity within the haloalkaliphilic genus Thioalkalivibrio.</title>
        <authorList>
            <person name="Ahn A.-C."/>
            <person name="Meier-Kolthoff J."/>
            <person name="Overmars L."/>
            <person name="Richter M."/>
            <person name="Woyke T."/>
            <person name="Sorokin D.Y."/>
            <person name="Muyzer G."/>
        </authorList>
    </citation>
    <scope>NUCLEOTIDE SEQUENCE [LARGE SCALE GENOMIC DNA]</scope>
    <source>
        <strain evidence="3 4">HL17</strain>
    </source>
</reference>
<name>A0A1V2ZYG5_9GAMM</name>
<dbReference type="EMBL" id="MUZR01000023">
    <property type="protein sequence ID" value="OOC10126.1"/>
    <property type="molecule type" value="Genomic_DNA"/>
</dbReference>
<evidence type="ECO:0000313" key="4">
    <source>
        <dbReference type="Proteomes" id="UP000189177"/>
    </source>
</evidence>
<feature type="transmembrane region" description="Helical" evidence="1">
    <location>
        <begin position="102"/>
        <end position="122"/>
    </location>
</feature>
<dbReference type="AlphaFoldDB" id="A0A1V2ZYG5"/>
<keyword evidence="1" id="KW-0812">Transmembrane</keyword>
<dbReference type="PANTHER" id="PTHR42709">
    <property type="entry name" value="ALKALINE PHOSPHATASE LIKE PROTEIN"/>
    <property type="match status" value="1"/>
</dbReference>
<dbReference type="Pfam" id="PF09335">
    <property type="entry name" value="VTT_dom"/>
    <property type="match status" value="1"/>
</dbReference>
<dbReference type="STRING" id="252474.B1A74_07440"/>
<sequence>MKFFEPVYDRVMGWSRHRYAPRYLAGLSLFESFVLPFPPPDVMLAPMAAASPARAWYLAALTTVASVVGGVLGYLAGWLAFEWLGPWLRDIGYAAELAQAEDWFGTWGVWVVLIAGFSPLPYKLFTITAGALAMAWLPFVLASLLGRGARFFLVALFMAWAGPRAERHLRPYMERIGWAGIGVLAAAIAVYLALE</sequence>
<keyword evidence="1" id="KW-1133">Transmembrane helix</keyword>
<dbReference type="OrthoDB" id="9810270at2"/>
<evidence type="ECO:0000313" key="3">
    <source>
        <dbReference type="EMBL" id="OOC10126.1"/>
    </source>
</evidence>
<keyword evidence="4" id="KW-1185">Reference proteome</keyword>
<evidence type="ECO:0000259" key="2">
    <source>
        <dbReference type="Pfam" id="PF09335"/>
    </source>
</evidence>
<feature type="transmembrane region" description="Helical" evidence="1">
    <location>
        <begin position="172"/>
        <end position="194"/>
    </location>
</feature>
<gene>
    <name evidence="3" type="ORF">B1A74_07440</name>
</gene>
<organism evidence="3 4">
    <name type="scientific">Thioalkalivibrio halophilus</name>
    <dbReference type="NCBI Taxonomy" id="252474"/>
    <lineage>
        <taxon>Bacteria</taxon>
        <taxon>Pseudomonadati</taxon>
        <taxon>Pseudomonadota</taxon>
        <taxon>Gammaproteobacteria</taxon>
        <taxon>Chromatiales</taxon>
        <taxon>Ectothiorhodospiraceae</taxon>
        <taxon>Thioalkalivibrio</taxon>
    </lineage>
</organism>
<accession>A0A1V2ZYG5</accession>
<dbReference type="InterPro" id="IPR032816">
    <property type="entry name" value="VTT_dom"/>
</dbReference>
<feature type="domain" description="VTT" evidence="2">
    <location>
        <begin position="40"/>
        <end position="158"/>
    </location>
</feature>
<comment type="caution">
    <text evidence="3">The sequence shown here is derived from an EMBL/GenBank/DDBJ whole genome shotgun (WGS) entry which is preliminary data.</text>
</comment>
<proteinExistence type="predicted"/>
<feature type="transmembrane region" description="Helical" evidence="1">
    <location>
        <begin position="134"/>
        <end position="160"/>
    </location>
</feature>
<feature type="transmembrane region" description="Helical" evidence="1">
    <location>
        <begin position="57"/>
        <end position="81"/>
    </location>
</feature>
<dbReference type="GO" id="GO:0005886">
    <property type="term" value="C:plasma membrane"/>
    <property type="evidence" value="ECO:0007669"/>
    <property type="project" value="TreeGrafter"/>
</dbReference>
<evidence type="ECO:0000256" key="1">
    <source>
        <dbReference type="SAM" id="Phobius"/>
    </source>
</evidence>
<dbReference type="InterPro" id="IPR051311">
    <property type="entry name" value="DedA_domain"/>
</dbReference>
<dbReference type="Proteomes" id="UP000189177">
    <property type="component" value="Unassembled WGS sequence"/>
</dbReference>
<dbReference type="PANTHER" id="PTHR42709:SF11">
    <property type="entry name" value="DEDA FAMILY PROTEIN"/>
    <property type="match status" value="1"/>
</dbReference>
<protein>
    <recommendedName>
        <fullName evidence="2">VTT domain-containing protein</fullName>
    </recommendedName>
</protein>